<dbReference type="Proteomes" id="UP000628854">
    <property type="component" value="Unassembled WGS sequence"/>
</dbReference>
<keyword evidence="3 8" id="KW-0285">Flavoprotein</keyword>
<keyword evidence="7 8" id="KW-0520">NAD</keyword>
<comment type="similarity">
    <text evidence="2 8">Belongs to the nitroreductase family.</text>
</comment>
<gene>
    <name evidence="10" type="ORF">GCM10011503_30060</name>
</gene>
<dbReference type="CDD" id="cd02135">
    <property type="entry name" value="YdjA-like"/>
    <property type="match status" value="1"/>
</dbReference>
<dbReference type="Gene3D" id="3.40.109.10">
    <property type="entry name" value="NADH Oxidase"/>
    <property type="match status" value="1"/>
</dbReference>
<evidence type="ECO:0000256" key="3">
    <source>
        <dbReference type="ARBA" id="ARBA00022630"/>
    </source>
</evidence>
<keyword evidence="11" id="KW-1185">Reference proteome</keyword>
<feature type="domain" description="Nitroreductase" evidence="9">
    <location>
        <begin position="49"/>
        <end position="199"/>
    </location>
</feature>
<dbReference type="EC" id="1.-.-.-" evidence="8"/>
<comment type="cofactor">
    <cofactor evidence="1 8">
        <name>FMN</name>
        <dbReference type="ChEBI" id="CHEBI:58210"/>
    </cofactor>
</comment>
<evidence type="ECO:0000256" key="4">
    <source>
        <dbReference type="ARBA" id="ARBA00022643"/>
    </source>
</evidence>
<evidence type="ECO:0000256" key="7">
    <source>
        <dbReference type="ARBA" id="ARBA00023027"/>
    </source>
</evidence>
<evidence type="ECO:0000259" key="9">
    <source>
        <dbReference type="Pfam" id="PF00881"/>
    </source>
</evidence>
<reference evidence="11" key="1">
    <citation type="journal article" date="2019" name="Int. J. Syst. Evol. Microbiol.">
        <title>The Global Catalogue of Microorganisms (GCM) 10K type strain sequencing project: providing services to taxonomists for standard genome sequencing and annotation.</title>
        <authorList>
            <consortium name="The Broad Institute Genomics Platform"/>
            <consortium name="The Broad Institute Genome Sequencing Center for Infectious Disease"/>
            <person name="Wu L."/>
            <person name="Ma J."/>
        </authorList>
    </citation>
    <scope>NUCLEOTIDE SEQUENCE [LARGE SCALE GENOMIC DNA]</scope>
    <source>
        <strain evidence="11">CGMCC 1.15928</strain>
    </source>
</reference>
<dbReference type="PIRSF" id="PIRSF000232">
    <property type="entry name" value="YdjA"/>
    <property type="match status" value="1"/>
</dbReference>
<evidence type="ECO:0000256" key="6">
    <source>
        <dbReference type="ARBA" id="ARBA00023002"/>
    </source>
</evidence>
<dbReference type="InterPro" id="IPR026021">
    <property type="entry name" value="YdjA-like"/>
</dbReference>
<evidence type="ECO:0000256" key="1">
    <source>
        <dbReference type="ARBA" id="ARBA00001917"/>
    </source>
</evidence>
<evidence type="ECO:0000313" key="10">
    <source>
        <dbReference type="EMBL" id="GGB79182.1"/>
    </source>
</evidence>
<evidence type="ECO:0000256" key="5">
    <source>
        <dbReference type="ARBA" id="ARBA00022857"/>
    </source>
</evidence>
<dbReference type="InterPro" id="IPR052530">
    <property type="entry name" value="NAD(P)H_nitroreductase"/>
</dbReference>
<evidence type="ECO:0000313" key="11">
    <source>
        <dbReference type="Proteomes" id="UP000628854"/>
    </source>
</evidence>
<dbReference type="Pfam" id="PF00881">
    <property type="entry name" value="Nitroreductase"/>
    <property type="match status" value="1"/>
</dbReference>
<dbReference type="PANTHER" id="PTHR43821:SF1">
    <property type="entry name" value="NAD(P)H NITROREDUCTASE YDJA-RELATED"/>
    <property type="match status" value="1"/>
</dbReference>
<name>A0ABQ1JY83_9PROT</name>
<sequence>MADKAASPAYQARMTDIFPPAPPVGTPMLPVRPSVETCRFLSLRRSANKAMLAAPGPTGKALDDILATAMRVPDHRRMTPWRFIIFEGEARSRFGEAAARIQADEDPSASPEAIEITKKLLLRAPTVIAVVSNPTDDGRTPVWEQELSAGAVTYNLLLTANAAGWAGVWLTEWISFSKGIDRLLGLSGTERIAGFVYLGTASAHPQERARPDPAALIQHWGR</sequence>
<evidence type="ECO:0000256" key="2">
    <source>
        <dbReference type="ARBA" id="ARBA00007118"/>
    </source>
</evidence>
<dbReference type="EMBL" id="BMKF01000002">
    <property type="protein sequence ID" value="GGB79182.1"/>
    <property type="molecule type" value="Genomic_DNA"/>
</dbReference>
<dbReference type="InterPro" id="IPR000415">
    <property type="entry name" value="Nitroreductase-like"/>
</dbReference>
<organism evidence="10 11">
    <name type="scientific">Henriciella pelagia</name>
    <dbReference type="NCBI Taxonomy" id="1977912"/>
    <lineage>
        <taxon>Bacteria</taxon>
        <taxon>Pseudomonadati</taxon>
        <taxon>Pseudomonadota</taxon>
        <taxon>Alphaproteobacteria</taxon>
        <taxon>Hyphomonadales</taxon>
        <taxon>Hyphomonadaceae</taxon>
        <taxon>Henriciella</taxon>
    </lineage>
</organism>
<proteinExistence type="inferred from homology"/>
<keyword evidence="6 8" id="KW-0560">Oxidoreductase</keyword>
<comment type="caution">
    <text evidence="10">The sequence shown here is derived from an EMBL/GenBank/DDBJ whole genome shotgun (WGS) entry which is preliminary data.</text>
</comment>
<keyword evidence="5 8" id="KW-0521">NADP</keyword>
<dbReference type="SUPFAM" id="SSF55469">
    <property type="entry name" value="FMN-dependent nitroreductase-like"/>
    <property type="match status" value="1"/>
</dbReference>
<dbReference type="InterPro" id="IPR029479">
    <property type="entry name" value="Nitroreductase"/>
</dbReference>
<keyword evidence="4 8" id="KW-0288">FMN</keyword>
<protein>
    <recommendedName>
        <fullName evidence="8">Putative NAD(P)H nitroreductase</fullName>
        <ecNumber evidence="8">1.-.-.-</ecNumber>
    </recommendedName>
</protein>
<accession>A0ABQ1JY83</accession>
<dbReference type="PANTHER" id="PTHR43821">
    <property type="entry name" value="NAD(P)H NITROREDUCTASE YDJA-RELATED"/>
    <property type="match status" value="1"/>
</dbReference>
<evidence type="ECO:0000256" key="8">
    <source>
        <dbReference type="PIRNR" id="PIRNR000232"/>
    </source>
</evidence>
<dbReference type="RefSeq" id="WP_233124124.1">
    <property type="nucleotide sequence ID" value="NZ_BMKF01000002.1"/>
</dbReference>